<evidence type="ECO:0000256" key="4">
    <source>
        <dbReference type="ARBA" id="ARBA00022692"/>
    </source>
</evidence>
<feature type="transmembrane region" description="Helical" evidence="9">
    <location>
        <begin position="154"/>
        <end position="176"/>
    </location>
</feature>
<dbReference type="Proteomes" id="UP000095009">
    <property type="component" value="Unassembled WGS sequence"/>
</dbReference>
<feature type="transmembrane region" description="Helical" evidence="9">
    <location>
        <begin position="260"/>
        <end position="280"/>
    </location>
</feature>
<dbReference type="SUPFAM" id="SSF103473">
    <property type="entry name" value="MFS general substrate transporter"/>
    <property type="match status" value="1"/>
</dbReference>
<feature type="domain" description="Major facilitator superfamily (MFS) profile" evidence="10">
    <location>
        <begin position="1"/>
        <end position="403"/>
    </location>
</feature>
<dbReference type="EMBL" id="KV454416">
    <property type="protein sequence ID" value="ODQ63122.1"/>
    <property type="molecule type" value="Genomic_DNA"/>
</dbReference>
<feature type="transmembrane region" description="Helical" evidence="9">
    <location>
        <begin position="85"/>
        <end position="108"/>
    </location>
</feature>
<dbReference type="GO" id="GO:0098717">
    <property type="term" value="P:pantothenate import across plasma membrane"/>
    <property type="evidence" value="ECO:0007669"/>
    <property type="project" value="TreeGrafter"/>
</dbReference>
<evidence type="ECO:0000256" key="9">
    <source>
        <dbReference type="SAM" id="Phobius"/>
    </source>
</evidence>
<evidence type="ECO:0000256" key="5">
    <source>
        <dbReference type="ARBA" id="ARBA00022989"/>
    </source>
</evidence>
<dbReference type="OrthoDB" id="3639251at2759"/>
<dbReference type="InterPro" id="IPR036259">
    <property type="entry name" value="MFS_trans_sf"/>
</dbReference>
<feature type="region of interest" description="Disordered" evidence="8">
    <location>
        <begin position="410"/>
        <end position="473"/>
    </location>
</feature>
<dbReference type="InterPro" id="IPR020846">
    <property type="entry name" value="MFS_dom"/>
</dbReference>
<dbReference type="PANTHER" id="PTHR43791">
    <property type="entry name" value="PERMEASE-RELATED"/>
    <property type="match status" value="1"/>
</dbReference>
<dbReference type="STRING" id="857566.A0A1E3PDT7"/>
<dbReference type="GO" id="GO:0005886">
    <property type="term" value="C:plasma membrane"/>
    <property type="evidence" value="ECO:0007669"/>
    <property type="project" value="UniProtKB-SubCell"/>
</dbReference>
<dbReference type="InterPro" id="IPR011701">
    <property type="entry name" value="MFS"/>
</dbReference>
<dbReference type="Pfam" id="PF07690">
    <property type="entry name" value="MFS_1"/>
    <property type="match status" value="1"/>
</dbReference>
<sequence>MYFTNYLDRANISNAFVSGMREDLHMYGNQLNIINTMFTIGYTIGMIPNNIALQQFPPRYFFSFSILAWGALTLGIYNVKSYKTIYALRFFQGIFESSTFIGTHYILGSWYTEEELSKRSAIFTSSGLIGNLFSGFLQSAIYSNMNGLNNLAGWRWLFIIDAIITFPVALYGFLCFPDTPRKTQAWWLTEGERKLAVSRLPEHPPVSLDISLFKRILGKWHIYIFSFLWIICGEVESFGANNLFGQYLKAMGYTVIQSNHYPMGIAAVGVVSSLILAICCDHYNKHWPSGIFIACVGILMTIFVLTDNTVLVFIGYYLSGITYAVQAVMFAWANIVCQNDDQERAIVLASMNMFSNAVNAWWSIVFYAANTAPHFKKGMWAMLAVSIALIFVVFLIRWLHKRDVYNAQNETQEQKNTNEKQESEENELSDINDEIDRGRKPDNTKGIIISLRTDECHEKDREPELEDRKESER</sequence>
<evidence type="ECO:0000313" key="11">
    <source>
        <dbReference type="EMBL" id="ODQ63122.1"/>
    </source>
</evidence>
<feature type="transmembrane region" description="Helical" evidence="9">
    <location>
        <begin position="120"/>
        <end position="142"/>
    </location>
</feature>
<evidence type="ECO:0000313" key="12">
    <source>
        <dbReference type="Proteomes" id="UP000095009"/>
    </source>
</evidence>
<gene>
    <name evidence="11" type="ORF">NADFUDRAFT_84598</name>
</gene>
<evidence type="ECO:0000256" key="6">
    <source>
        <dbReference type="ARBA" id="ARBA00023136"/>
    </source>
</evidence>
<protein>
    <submittedName>
        <fullName evidence="11">MFS general substrate transporter</fullName>
    </submittedName>
</protein>
<organism evidence="11 12">
    <name type="scientific">Nadsonia fulvescens var. elongata DSM 6958</name>
    <dbReference type="NCBI Taxonomy" id="857566"/>
    <lineage>
        <taxon>Eukaryota</taxon>
        <taxon>Fungi</taxon>
        <taxon>Dikarya</taxon>
        <taxon>Ascomycota</taxon>
        <taxon>Saccharomycotina</taxon>
        <taxon>Dipodascomycetes</taxon>
        <taxon>Dipodascales</taxon>
        <taxon>Dipodascales incertae sedis</taxon>
        <taxon>Nadsonia</taxon>
    </lineage>
</organism>
<keyword evidence="6 9" id="KW-0472">Membrane</keyword>
<name>A0A1E3PDT7_9ASCO</name>
<comment type="subcellular location">
    <subcellularLocation>
        <location evidence="1">Cell membrane</location>
        <topology evidence="1">Multi-pass membrane protein</topology>
    </subcellularLocation>
</comment>
<feature type="transmembrane region" description="Helical" evidence="9">
    <location>
        <begin position="220"/>
        <end position="240"/>
    </location>
</feature>
<feature type="compositionally biased region" description="Basic and acidic residues" evidence="8">
    <location>
        <begin position="434"/>
        <end position="443"/>
    </location>
</feature>
<keyword evidence="3" id="KW-1003">Cell membrane</keyword>
<feature type="transmembrane region" description="Helical" evidence="9">
    <location>
        <begin position="60"/>
        <end position="79"/>
    </location>
</feature>
<feature type="compositionally biased region" description="Acidic residues" evidence="8">
    <location>
        <begin position="424"/>
        <end position="433"/>
    </location>
</feature>
<dbReference type="AlphaFoldDB" id="A0A1E3PDT7"/>
<evidence type="ECO:0000256" key="7">
    <source>
        <dbReference type="ARBA" id="ARBA00037968"/>
    </source>
</evidence>
<evidence type="ECO:0000256" key="1">
    <source>
        <dbReference type="ARBA" id="ARBA00004651"/>
    </source>
</evidence>
<evidence type="ECO:0000259" key="10">
    <source>
        <dbReference type="PROSITE" id="PS50850"/>
    </source>
</evidence>
<keyword evidence="12" id="KW-1185">Reference proteome</keyword>
<dbReference type="PROSITE" id="PS50850">
    <property type="entry name" value="MFS"/>
    <property type="match status" value="1"/>
</dbReference>
<accession>A0A1E3PDT7</accession>
<feature type="compositionally biased region" description="Basic and acidic residues" evidence="8">
    <location>
        <begin position="412"/>
        <end position="423"/>
    </location>
</feature>
<feature type="compositionally biased region" description="Basic and acidic residues" evidence="8">
    <location>
        <begin position="452"/>
        <end position="473"/>
    </location>
</feature>
<comment type="similarity">
    <text evidence="7">Belongs to the major facilitator superfamily. Allantoate permease family.</text>
</comment>
<dbReference type="FunFam" id="1.20.1250.20:FF:000065">
    <property type="entry name" value="Putative MFS pantothenate transporter"/>
    <property type="match status" value="1"/>
</dbReference>
<feature type="transmembrane region" description="Helical" evidence="9">
    <location>
        <begin position="311"/>
        <end position="333"/>
    </location>
</feature>
<dbReference type="FunFam" id="1.20.1250.20:FF:000386">
    <property type="entry name" value="MFS general substrate transporter"/>
    <property type="match status" value="1"/>
</dbReference>
<feature type="transmembrane region" description="Helical" evidence="9">
    <location>
        <begin position="380"/>
        <end position="399"/>
    </location>
</feature>
<keyword evidence="4 9" id="KW-0812">Transmembrane</keyword>
<feature type="transmembrane region" description="Helical" evidence="9">
    <location>
        <begin position="345"/>
        <end position="368"/>
    </location>
</feature>
<feature type="transmembrane region" description="Helical" evidence="9">
    <location>
        <begin position="33"/>
        <end position="53"/>
    </location>
</feature>
<dbReference type="GO" id="GO:0015233">
    <property type="term" value="F:pantothenate transmembrane transporter activity"/>
    <property type="evidence" value="ECO:0007669"/>
    <property type="project" value="EnsemblFungi"/>
</dbReference>
<feature type="transmembrane region" description="Helical" evidence="9">
    <location>
        <begin position="287"/>
        <end position="305"/>
    </location>
</feature>
<keyword evidence="2" id="KW-0813">Transport</keyword>
<reference evidence="11 12" key="1">
    <citation type="journal article" date="2016" name="Proc. Natl. Acad. Sci. U.S.A.">
        <title>Comparative genomics of biotechnologically important yeasts.</title>
        <authorList>
            <person name="Riley R."/>
            <person name="Haridas S."/>
            <person name="Wolfe K.H."/>
            <person name="Lopes M.R."/>
            <person name="Hittinger C.T."/>
            <person name="Goeker M."/>
            <person name="Salamov A.A."/>
            <person name="Wisecaver J.H."/>
            <person name="Long T.M."/>
            <person name="Calvey C.H."/>
            <person name="Aerts A.L."/>
            <person name="Barry K.W."/>
            <person name="Choi C."/>
            <person name="Clum A."/>
            <person name="Coughlan A.Y."/>
            <person name="Deshpande S."/>
            <person name="Douglass A.P."/>
            <person name="Hanson S.J."/>
            <person name="Klenk H.-P."/>
            <person name="LaButti K.M."/>
            <person name="Lapidus A."/>
            <person name="Lindquist E.A."/>
            <person name="Lipzen A.M."/>
            <person name="Meier-Kolthoff J.P."/>
            <person name="Ohm R.A."/>
            <person name="Otillar R.P."/>
            <person name="Pangilinan J.L."/>
            <person name="Peng Y."/>
            <person name="Rokas A."/>
            <person name="Rosa C.A."/>
            <person name="Scheuner C."/>
            <person name="Sibirny A.A."/>
            <person name="Slot J.C."/>
            <person name="Stielow J.B."/>
            <person name="Sun H."/>
            <person name="Kurtzman C.P."/>
            <person name="Blackwell M."/>
            <person name="Grigoriev I.V."/>
            <person name="Jeffries T.W."/>
        </authorList>
    </citation>
    <scope>NUCLEOTIDE SEQUENCE [LARGE SCALE GENOMIC DNA]</scope>
    <source>
        <strain evidence="11 12">DSM 6958</strain>
    </source>
</reference>
<proteinExistence type="inferred from homology"/>
<keyword evidence="5 9" id="KW-1133">Transmembrane helix</keyword>
<dbReference type="PANTHER" id="PTHR43791:SF4">
    <property type="entry name" value="PANTOTHENATE TRANSPORTER FEN2"/>
    <property type="match status" value="1"/>
</dbReference>
<dbReference type="Gene3D" id="1.20.1250.20">
    <property type="entry name" value="MFS general substrate transporter like domains"/>
    <property type="match status" value="2"/>
</dbReference>
<evidence type="ECO:0000256" key="8">
    <source>
        <dbReference type="SAM" id="MobiDB-lite"/>
    </source>
</evidence>
<evidence type="ECO:0000256" key="3">
    <source>
        <dbReference type="ARBA" id="ARBA00022475"/>
    </source>
</evidence>
<dbReference type="GO" id="GO:0006897">
    <property type="term" value="P:endocytosis"/>
    <property type="evidence" value="ECO:0007669"/>
    <property type="project" value="EnsemblFungi"/>
</dbReference>
<evidence type="ECO:0000256" key="2">
    <source>
        <dbReference type="ARBA" id="ARBA00022448"/>
    </source>
</evidence>